<protein>
    <recommendedName>
        <fullName evidence="4">tRNA pseudouridine synthase A</fullName>
        <ecNumber evidence="4">5.4.99.12</ecNumber>
    </recommendedName>
    <alternativeName>
        <fullName evidence="4">tRNA pseudouridine(38-40) synthase</fullName>
    </alternativeName>
    <alternativeName>
        <fullName evidence="4">tRNA pseudouridylate synthase I</fullName>
    </alternativeName>
    <alternativeName>
        <fullName evidence="4">tRNA-uridine isomerase I</fullName>
    </alternativeName>
</protein>
<evidence type="ECO:0000256" key="1">
    <source>
        <dbReference type="ARBA" id="ARBA00009375"/>
    </source>
</evidence>
<evidence type="ECO:0000313" key="9">
    <source>
        <dbReference type="EMBL" id="BAP58449.1"/>
    </source>
</evidence>
<dbReference type="GO" id="GO:0160147">
    <property type="term" value="F:tRNA pseudouridine(38-40) synthase activity"/>
    <property type="evidence" value="ECO:0007669"/>
    <property type="project" value="UniProtKB-EC"/>
</dbReference>
<comment type="subunit">
    <text evidence="4">Homodimer.</text>
</comment>
<evidence type="ECO:0000256" key="5">
    <source>
        <dbReference type="PIRSR" id="PIRSR001430-1"/>
    </source>
</evidence>
<dbReference type="FunFam" id="3.30.70.580:FF:000001">
    <property type="entry name" value="tRNA pseudouridine synthase A"/>
    <property type="match status" value="1"/>
</dbReference>
<accession>A0A090ALE0</accession>
<keyword evidence="3 4" id="KW-0413">Isomerase</keyword>
<dbReference type="Gene3D" id="3.30.70.660">
    <property type="entry name" value="Pseudouridine synthase I, catalytic domain, C-terminal subdomain"/>
    <property type="match status" value="1"/>
</dbReference>
<dbReference type="HOGENOM" id="CLU_014673_0_2_6"/>
<reference evidence="10" key="1">
    <citation type="submission" date="2013-11" db="EMBL/GenBank/DDBJ databases">
        <title>Symbiont-containing voluminous jelly as an extraordinary maternal gift for overwintering insect nymphs.</title>
        <authorList>
            <person name="Kaiwa N."/>
            <person name="Hosokawa T."/>
            <person name="Nikoh N."/>
            <person name="Meng X.Y."/>
            <person name="Tanahashi M."/>
            <person name="Moriyama M."/>
            <person name="Maeda T."/>
            <person name="Yamaguchi K."/>
            <person name="Shigenobu S."/>
            <person name="Ito M."/>
            <person name="Fukatsu T."/>
        </authorList>
    </citation>
    <scope>NUCLEOTIDE SEQUENCE [LARGE SCALE GENOMIC DNA]</scope>
    <source>
        <strain evidence="10">UwTKB</strain>
    </source>
</reference>
<evidence type="ECO:0000256" key="4">
    <source>
        <dbReference type="HAMAP-Rule" id="MF_00171"/>
    </source>
</evidence>
<reference evidence="9 10" key="2">
    <citation type="journal article" date="2014" name="Curr. Biol.">
        <title>Symbiont-Supplemented Maternal Investment Underpinning Host's Ecological Adaptation.</title>
        <authorList>
            <person name="Kaiwa N."/>
            <person name="Hosokawa T."/>
            <person name="Nikoh N."/>
            <person name="Tanahashi M."/>
            <person name="Moriyama M."/>
            <person name="Meng X.Y."/>
            <person name="Maeda T."/>
            <person name="Yamaguchi K."/>
            <person name="Shigenobu S."/>
            <person name="Ito M."/>
            <person name="Fukatsu T."/>
        </authorList>
    </citation>
    <scope>NUCLEOTIDE SEQUENCE [LARGE SCALE GENOMIC DNA]</scope>
    <source>
        <strain evidence="9 10">UwTKB</strain>
    </source>
</reference>
<comment type="function">
    <text evidence="4">Formation of pseudouridine at positions 38, 39 and 40 in the anticodon stem and loop of transfer RNAs.</text>
</comment>
<feature type="domain" description="Pseudouridine synthase I TruA alpha/beta" evidence="8">
    <location>
        <begin position="125"/>
        <end position="225"/>
    </location>
</feature>
<evidence type="ECO:0000256" key="6">
    <source>
        <dbReference type="PIRSR" id="PIRSR001430-2"/>
    </source>
</evidence>
<dbReference type="AlphaFoldDB" id="A0A090ALE0"/>
<dbReference type="InterPro" id="IPR020097">
    <property type="entry name" value="PsdUridine_synth_TruA_a/b_dom"/>
</dbReference>
<dbReference type="EMBL" id="AP014521">
    <property type="protein sequence ID" value="BAP58449.1"/>
    <property type="molecule type" value="Genomic_DNA"/>
</dbReference>
<dbReference type="InterPro" id="IPR020103">
    <property type="entry name" value="PsdUridine_synth_cat_dom_sf"/>
</dbReference>
<dbReference type="Pfam" id="PF01416">
    <property type="entry name" value="PseudoU_synth_1"/>
    <property type="match status" value="2"/>
</dbReference>
<dbReference type="PANTHER" id="PTHR11142:SF0">
    <property type="entry name" value="TRNA PSEUDOURIDINE SYNTHASE-LIKE 1"/>
    <property type="match status" value="1"/>
</dbReference>
<dbReference type="GO" id="GO:0031119">
    <property type="term" value="P:tRNA pseudouridine synthesis"/>
    <property type="evidence" value="ECO:0007669"/>
    <property type="project" value="UniProtKB-UniRule"/>
</dbReference>
<evidence type="ECO:0000256" key="2">
    <source>
        <dbReference type="ARBA" id="ARBA00022694"/>
    </source>
</evidence>
<comment type="caution">
    <text evidence="4">Lacks conserved residue(s) required for the propagation of feature annotation.</text>
</comment>
<dbReference type="STRING" id="1410383.TGUWTKB_2050"/>
<organism evidence="9 10">
    <name type="scientific">Candidatus Tachikawaea gelatinosa</name>
    <dbReference type="NCBI Taxonomy" id="1410383"/>
    <lineage>
        <taxon>Bacteria</taxon>
        <taxon>Pseudomonadati</taxon>
        <taxon>Pseudomonadota</taxon>
        <taxon>Gammaproteobacteria</taxon>
        <taxon>Enterobacterales</taxon>
        <taxon>Enterobacteriaceae</taxon>
        <taxon>Candidatus Tachikawaea</taxon>
    </lineage>
</organism>
<feature type="active site" description="Nucleophile" evidence="4 5">
    <location>
        <position position="29"/>
    </location>
</feature>
<dbReference type="CDD" id="cd02570">
    <property type="entry name" value="PseudoU_synth_EcTruA"/>
    <property type="match status" value="1"/>
</dbReference>
<comment type="catalytic activity">
    <reaction evidence="4 7">
        <text>uridine(38/39/40) in tRNA = pseudouridine(38/39/40) in tRNA</text>
        <dbReference type="Rhea" id="RHEA:22376"/>
        <dbReference type="Rhea" id="RHEA-COMP:10085"/>
        <dbReference type="Rhea" id="RHEA-COMP:10087"/>
        <dbReference type="ChEBI" id="CHEBI:65314"/>
        <dbReference type="ChEBI" id="CHEBI:65315"/>
        <dbReference type="EC" id="5.4.99.12"/>
    </reaction>
</comment>
<comment type="similarity">
    <text evidence="1 4 7">Belongs to the tRNA pseudouridine synthase TruA family.</text>
</comment>
<keyword evidence="2 4" id="KW-0819">tRNA processing</keyword>
<dbReference type="GO" id="GO:0003723">
    <property type="term" value="F:RNA binding"/>
    <property type="evidence" value="ECO:0007669"/>
    <property type="project" value="InterPro"/>
</dbReference>
<dbReference type="Proteomes" id="UP000031627">
    <property type="component" value="Chromosome"/>
</dbReference>
<evidence type="ECO:0000256" key="7">
    <source>
        <dbReference type="RuleBase" id="RU003792"/>
    </source>
</evidence>
<proteinExistence type="inferred from homology"/>
<dbReference type="SUPFAM" id="SSF55120">
    <property type="entry name" value="Pseudouridine synthase"/>
    <property type="match status" value="1"/>
</dbReference>
<feature type="domain" description="Pseudouridine synthase I TruA alpha/beta" evidence="8">
    <location>
        <begin position="2"/>
        <end position="80"/>
    </location>
</feature>
<evidence type="ECO:0000313" key="10">
    <source>
        <dbReference type="Proteomes" id="UP000031627"/>
    </source>
</evidence>
<gene>
    <name evidence="4 9" type="primary">truA</name>
    <name evidence="9" type="ORF">TGUWTKB_2050</name>
</gene>
<dbReference type="EC" id="5.4.99.12" evidence="4"/>
<dbReference type="InterPro" id="IPR020094">
    <property type="entry name" value="TruA/RsuA/RluB/E/F_N"/>
</dbReference>
<feature type="binding site" evidence="4 6">
    <location>
        <position position="87"/>
    </location>
    <ligand>
        <name>substrate</name>
    </ligand>
</feature>
<evidence type="ECO:0000256" key="3">
    <source>
        <dbReference type="ARBA" id="ARBA00023235"/>
    </source>
</evidence>
<dbReference type="Gene3D" id="3.30.70.580">
    <property type="entry name" value="Pseudouridine synthase I, catalytic domain, N-terminal subdomain"/>
    <property type="match status" value="1"/>
</dbReference>
<dbReference type="HAMAP" id="MF_00171">
    <property type="entry name" value="TruA"/>
    <property type="match status" value="1"/>
</dbReference>
<dbReference type="InterPro" id="IPR020095">
    <property type="entry name" value="PsdUridine_synth_TruA_C"/>
</dbReference>
<name>A0A090ALE0_9ENTR</name>
<evidence type="ECO:0000259" key="8">
    <source>
        <dbReference type="Pfam" id="PF01416"/>
    </source>
</evidence>
<dbReference type="NCBIfam" id="TIGR00071">
    <property type="entry name" value="hisT_truA"/>
    <property type="match status" value="1"/>
</dbReference>
<dbReference type="PIRSF" id="PIRSF001430">
    <property type="entry name" value="tRNA_psdUrid_synth"/>
    <property type="match status" value="1"/>
</dbReference>
<dbReference type="KEGG" id="sbw:TGUWTKB_2050"/>
<sequence length="242" mass="28091">MRTVQEELETVLSKISDHKITTFCAGRTDKGVHSIGQVIHFECKKLRPDSAWIKGANQLLPEDIAISWVKHVPKYFHARFSAISRCYRYLIYNKISKPSIFLNNNVLHVKEPLNVDKMQQAGLFLIGEKDFSIFRSSQCQSSTPWRNIMYVLIKKINNYIIIDIKANSFLHHMVRKIVGSLIEIGKNYKKNETWISEILKIKNCNISHFSTVKAKGLYLFSVDYPDFFHLPKINTGLFSDFF</sequence>
<dbReference type="InterPro" id="IPR001406">
    <property type="entry name" value="PsdUridine_synth_TruA"/>
</dbReference>
<dbReference type="PANTHER" id="PTHR11142">
    <property type="entry name" value="PSEUDOURIDYLATE SYNTHASE"/>
    <property type="match status" value="1"/>
</dbReference>
<keyword evidence="10" id="KW-1185">Reference proteome</keyword>